<evidence type="ECO:0000256" key="3">
    <source>
        <dbReference type="ARBA" id="ARBA00023274"/>
    </source>
</evidence>
<dbReference type="GO" id="GO:0005840">
    <property type="term" value="C:ribosome"/>
    <property type="evidence" value="ECO:0007669"/>
    <property type="project" value="UniProtKB-KW"/>
</dbReference>
<dbReference type="AlphaFoldDB" id="U5YE07"/>
<keyword evidence="3" id="KW-0687">Ribonucleoprotein</keyword>
<dbReference type="EMBL" id="KF060939">
    <property type="protein sequence ID" value="AGZ90213.1"/>
    <property type="molecule type" value="Genomic_DNA"/>
</dbReference>
<dbReference type="InterPro" id="IPR036967">
    <property type="entry name" value="Ribosomal_uS11_sf"/>
</dbReference>
<evidence type="ECO:0000313" key="4">
    <source>
        <dbReference type="EMBL" id="AGZ90213.1"/>
    </source>
</evidence>
<accession>U5YE07</accession>
<evidence type="ECO:0000256" key="1">
    <source>
        <dbReference type="ARBA" id="ARBA00006194"/>
    </source>
</evidence>
<dbReference type="GO" id="GO:1990904">
    <property type="term" value="C:ribonucleoprotein complex"/>
    <property type="evidence" value="ECO:0007669"/>
    <property type="project" value="UniProtKB-KW"/>
</dbReference>
<dbReference type="Gene3D" id="3.30.420.80">
    <property type="entry name" value="Ribosomal protein S11"/>
    <property type="match status" value="1"/>
</dbReference>
<reference evidence="4" key="1">
    <citation type="journal article" date="2013" name="Genome Biol. Evol.">
        <title>Tracing the evolution of streptophyte algae and their mitochondrial genome.</title>
        <authorList>
            <person name="Turmel M."/>
            <person name="Otis C."/>
            <person name="Lemieux C."/>
        </authorList>
    </citation>
    <scope>NUCLEOTIDE SEQUENCE</scope>
</reference>
<name>U5YE07_MONSK</name>
<sequence length="135" mass="15018">MAAIPYFPKRKKHFEHLSLTQNNHHIVHIQSTLNNTILTLTQPSGNTLFWASAGSAGFKNSRKSTSYAAQAAAEKLAQFCLTKNIKKINVKLKGLGYGKEASLKGLQLNGILIHKIEDVNTIPHNGCRLPKKRRM</sequence>
<gene>
    <name evidence="4" type="primary">rps11</name>
</gene>
<keyword evidence="4" id="KW-0496">Mitochondrion</keyword>
<dbReference type="GeneID" id="17622550"/>
<dbReference type="NCBIfam" id="NF003698">
    <property type="entry name" value="PRK05309.1"/>
    <property type="match status" value="1"/>
</dbReference>
<dbReference type="Pfam" id="PF00411">
    <property type="entry name" value="Ribosomal_S11"/>
    <property type="match status" value="1"/>
</dbReference>
<dbReference type="RefSeq" id="YP_008802560.1">
    <property type="nucleotide sequence ID" value="NC_022797.1"/>
</dbReference>
<dbReference type="GO" id="GO:0003735">
    <property type="term" value="F:structural constituent of ribosome"/>
    <property type="evidence" value="ECO:0007669"/>
    <property type="project" value="InterPro"/>
</dbReference>
<dbReference type="SUPFAM" id="SSF53137">
    <property type="entry name" value="Translational machinery components"/>
    <property type="match status" value="1"/>
</dbReference>
<dbReference type="HAMAP" id="MF_01310">
    <property type="entry name" value="Ribosomal_uS11"/>
    <property type="match status" value="1"/>
</dbReference>
<protein>
    <submittedName>
        <fullName evidence="4">Ribosomal protein S11</fullName>
    </submittedName>
</protein>
<dbReference type="InterPro" id="IPR001971">
    <property type="entry name" value="Ribosomal_uS11"/>
</dbReference>
<proteinExistence type="inferred from homology"/>
<dbReference type="PANTHER" id="PTHR11759">
    <property type="entry name" value="40S RIBOSOMAL PROTEIN S14/30S RIBOSOMAL PROTEIN S11"/>
    <property type="match status" value="1"/>
</dbReference>
<dbReference type="PIRSF" id="PIRSF002131">
    <property type="entry name" value="Ribosomal_S11"/>
    <property type="match status" value="1"/>
</dbReference>
<comment type="similarity">
    <text evidence="1">Belongs to the universal ribosomal protein uS11 family.</text>
</comment>
<keyword evidence="2 4" id="KW-0689">Ribosomal protein</keyword>
<organism evidence="4">
    <name type="scientific">Monomastix sp. (strain OKE-1)</name>
    <dbReference type="NCBI Taxonomy" id="141716"/>
    <lineage>
        <taxon>Eukaryota</taxon>
        <taxon>Viridiplantae</taxon>
        <taxon>Chlorophyta</taxon>
        <taxon>Mamiellophyceae</taxon>
        <taxon>Monomastigales</taxon>
        <taxon>Monomastigaceae</taxon>
        <taxon>Monomastix</taxon>
    </lineage>
</organism>
<dbReference type="GO" id="GO:0006412">
    <property type="term" value="P:translation"/>
    <property type="evidence" value="ECO:0007669"/>
    <property type="project" value="InterPro"/>
</dbReference>
<geneLocation type="mitochondrion" evidence="4"/>
<evidence type="ECO:0000256" key="2">
    <source>
        <dbReference type="ARBA" id="ARBA00022980"/>
    </source>
</evidence>